<feature type="compositionally biased region" description="Basic and acidic residues" evidence="1">
    <location>
        <begin position="275"/>
        <end position="289"/>
    </location>
</feature>
<evidence type="ECO:0000313" key="2">
    <source>
        <dbReference type="Proteomes" id="UP000079169"/>
    </source>
</evidence>
<evidence type="ECO:0000313" key="3">
    <source>
        <dbReference type="RefSeq" id="XP_026678210.1"/>
    </source>
</evidence>
<protein>
    <submittedName>
        <fullName evidence="3">Uncharacterized protein LOC113466746</fullName>
    </submittedName>
</protein>
<organism evidence="2 3">
    <name type="scientific">Diaphorina citri</name>
    <name type="common">Asian citrus psyllid</name>
    <dbReference type="NCBI Taxonomy" id="121845"/>
    <lineage>
        <taxon>Eukaryota</taxon>
        <taxon>Metazoa</taxon>
        <taxon>Ecdysozoa</taxon>
        <taxon>Arthropoda</taxon>
        <taxon>Hexapoda</taxon>
        <taxon>Insecta</taxon>
        <taxon>Pterygota</taxon>
        <taxon>Neoptera</taxon>
        <taxon>Paraneoptera</taxon>
        <taxon>Hemiptera</taxon>
        <taxon>Sternorrhyncha</taxon>
        <taxon>Psylloidea</taxon>
        <taxon>Psyllidae</taxon>
        <taxon>Diaphorininae</taxon>
        <taxon>Diaphorina</taxon>
    </lineage>
</organism>
<reference evidence="3" key="1">
    <citation type="submission" date="2025-08" db="UniProtKB">
        <authorList>
            <consortium name="RefSeq"/>
        </authorList>
    </citation>
    <scope>IDENTIFICATION</scope>
</reference>
<dbReference type="KEGG" id="dci:113466746"/>
<sequence length="327" mass="37683">MNRLKSCRTSRRYSPGKRDLKRRHETFSFITRNNLAFQRKNPASKNGNVTRYRGTKKLKLNKFVNLKPKFMNFYAKFRRNRLRNACHGDGPRKVTKRVPFRFNNKKTNNTLPPLKLTDPSKYVVVPSRYMQFYEKYKQRKALPVNAMDNHAEIQHPPSQNETDSPQDETNKVAALENSTVKTSPQPLVIKEDRNLEKAHFTLTKSEVQGMLSKWKRANPTTRETIPESSTDLEVPAKRIELPHKDGPSAFSRYLQAIALQKTGSSSKNFSPPEKIAMKSPRDDDEREGAIHLTSKPSLKDSAIHKESLEKDNIQVKSSIHMKSLKKP</sequence>
<dbReference type="RefSeq" id="XP_026678210.1">
    <property type="nucleotide sequence ID" value="XM_026822409.1"/>
</dbReference>
<keyword evidence="2" id="KW-1185">Reference proteome</keyword>
<name>A0A3Q0IV20_DIACI</name>
<proteinExistence type="predicted"/>
<dbReference type="PaxDb" id="121845-A0A3Q0IV20"/>
<feature type="compositionally biased region" description="Basic and acidic residues" evidence="1">
    <location>
        <begin position="297"/>
        <end position="313"/>
    </location>
</feature>
<feature type="region of interest" description="Disordered" evidence="1">
    <location>
        <begin position="262"/>
        <end position="327"/>
    </location>
</feature>
<dbReference type="AlphaFoldDB" id="A0A3Q0IV20"/>
<evidence type="ECO:0000256" key="1">
    <source>
        <dbReference type="SAM" id="MobiDB-lite"/>
    </source>
</evidence>
<dbReference type="Proteomes" id="UP000079169">
    <property type="component" value="Unplaced"/>
</dbReference>
<accession>A0A3Q0IV20</accession>
<gene>
    <name evidence="3" type="primary">LOC113466746</name>
</gene>
<feature type="region of interest" description="Disordered" evidence="1">
    <location>
        <begin position="1"/>
        <end position="20"/>
    </location>
</feature>
<dbReference type="GeneID" id="113466746"/>